<dbReference type="PANTHER" id="PTHR43185">
    <property type="entry name" value="FERROUS IRON TRANSPORT PROTEIN B"/>
    <property type="match status" value="1"/>
</dbReference>
<dbReference type="InterPro" id="IPR005225">
    <property type="entry name" value="Small_GTP-bd"/>
</dbReference>
<dbReference type="PROSITE" id="PS51711">
    <property type="entry name" value="G_FEOB"/>
    <property type="match status" value="1"/>
</dbReference>
<feature type="transmembrane region" description="Helical" evidence="15">
    <location>
        <begin position="447"/>
        <end position="472"/>
    </location>
</feature>
<feature type="binding site" evidence="13">
    <location>
        <begin position="35"/>
        <end position="39"/>
    </location>
    <ligand>
        <name>GTP</name>
        <dbReference type="ChEBI" id="CHEBI:37565"/>
        <label>2</label>
    </ligand>
</feature>
<dbReference type="InterPro" id="IPR011642">
    <property type="entry name" value="Gate_dom"/>
</dbReference>
<protein>
    <recommendedName>
        <fullName evidence="12 15">Ferrous iron transport protein B</fullName>
    </recommendedName>
</protein>
<keyword evidence="14" id="KW-0479">Metal-binding</keyword>
<dbReference type="InterPro" id="IPR030389">
    <property type="entry name" value="G_FEOB_dom"/>
</dbReference>
<comment type="similarity">
    <text evidence="15">Belongs to the TRAFAC class TrmE-Era-EngA-EngB-Septin-like GTPase superfamily. FeoB GTPase (TC 9.A.8) family.</text>
</comment>
<dbReference type="PRINTS" id="PR00326">
    <property type="entry name" value="GTP1OBG"/>
</dbReference>
<dbReference type="InterPro" id="IPR003373">
    <property type="entry name" value="Fe2_transport_prot-B"/>
</dbReference>
<proteinExistence type="inferred from homology"/>
<evidence type="ECO:0000256" key="10">
    <source>
        <dbReference type="ARBA" id="ARBA00023134"/>
    </source>
</evidence>
<dbReference type="NCBIfam" id="TIGR00437">
    <property type="entry name" value="feoB"/>
    <property type="match status" value="1"/>
</dbReference>
<dbReference type="CDD" id="cd01879">
    <property type="entry name" value="FeoB"/>
    <property type="match status" value="1"/>
</dbReference>
<gene>
    <name evidence="17" type="ORF">HMPREF9194_00831</name>
</gene>
<keyword evidence="3" id="KW-1003">Cell membrane</keyword>
<comment type="subcellular location">
    <subcellularLocation>
        <location evidence="15">Cell inner membrane</location>
        <topology evidence="15">Multi-pass membrane protein</topology>
    </subcellularLocation>
    <subcellularLocation>
        <location evidence="1">Cell membrane</location>
        <topology evidence="1">Multi-pass membrane protein</topology>
    </subcellularLocation>
</comment>
<evidence type="ECO:0000313" key="17">
    <source>
        <dbReference type="EMBL" id="EPF30514.1"/>
    </source>
</evidence>
<dbReference type="GO" id="GO:0005886">
    <property type="term" value="C:plasma membrane"/>
    <property type="evidence" value="ECO:0007669"/>
    <property type="project" value="UniProtKB-SubCell"/>
</dbReference>
<name>S3L163_TREMA</name>
<feature type="transmembrane region" description="Helical" evidence="15">
    <location>
        <begin position="393"/>
        <end position="413"/>
    </location>
</feature>
<evidence type="ECO:0000256" key="15">
    <source>
        <dbReference type="RuleBase" id="RU362098"/>
    </source>
</evidence>
<evidence type="ECO:0000256" key="11">
    <source>
        <dbReference type="ARBA" id="ARBA00023136"/>
    </source>
</evidence>
<dbReference type="GO" id="GO:0005525">
    <property type="term" value="F:GTP binding"/>
    <property type="evidence" value="ECO:0007669"/>
    <property type="project" value="UniProtKB-KW"/>
</dbReference>
<dbReference type="EMBL" id="ATFF01000006">
    <property type="protein sequence ID" value="EPF30514.1"/>
    <property type="molecule type" value="Genomic_DNA"/>
</dbReference>
<keyword evidence="2 15" id="KW-0813">Transport</keyword>
<dbReference type="PATRIC" id="fig|1125699.3.peg.846"/>
<feature type="binding site" evidence="14">
    <location>
        <position position="21"/>
    </location>
    <ligand>
        <name>Mg(2+)</name>
        <dbReference type="ChEBI" id="CHEBI:18420"/>
        <label>2</label>
    </ligand>
</feature>
<feature type="binding site" evidence="14">
    <location>
        <position position="25"/>
    </location>
    <ligand>
        <name>Mg(2+)</name>
        <dbReference type="ChEBI" id="CHEBI:18420"/>
        <label>2</label>
    </ligand>
</feature>
<feature type="binding site" evidence="14">
    <location>
        <position position="24"/>
    </location>
    <ligand>
        <name>Mg(2+)</name>
        <dbReference type="ChEBI" id="CHEBI:18420"/>
        <label>2</label>
    </ligand>
</feature>
<dbReference type="InterPro" id="IPR011640">
    <property type="entry name" value="Fe2_transport_prot_B_C"/>
</dbReference>
<dbReference type="GO" id="GO:0046872">
    <property type="term" value="F:metal ion binding"/>
    <property type="evidence" value="ECO:0007669"/>
    <property type="project" value="UniProtKB-KW"/>
</dbReference>
<dbReference type="InterPro" id="IPR006073">
    <property type="entry name" value="GTP-bd"/>
</dbReference>
<evidence type="ECO:0000259" key="16">
    <source>
        <dbReference type="PROSITE" id="PS51711"/>
    </source>
</evidence>
<evidence type="ECO:0000256" key="2">
    <source>
        <dbReference type="ARBA" id="ARBA00022448"/>
    </source>
</evidence>
<accession>S3L163</accession>
<dbReference type="STRING" id="1125699.HMPREF9194_00831"/>
<keyword evidence="14" id="KW-0460">Magnesium</keyword>
<feature type="binding site" evidence="13">
    <location>
        <begin position="116"/>
        <end position="119"/>
    </location>
    <ligand>
        <name>GTP</name>
        <dbReference type="ChEBI" id="CHEBI:37565"/>
        <label>4</label>
    </ligand>
</feature>
<evidence type="ECO:0000256" key="8">
    <source>
        <dbReference type="ARBA" id="ARBA00023004"/>
    </source>
</evidence>
<dbReference type="InterPro" id="IPR027417">
    <property type="entry name" value="P-loop_NTPase"/>
</dbReference>
<feature type="transmembrane region" description="Helical" evidence="15">
    <location>
        <begin position="420"/>
        <end position="441"/>
    </location>
</feature>
<keyword evidence="10 13" id="KW-0342">GTP-binding</keyword>
<feature type="transmembrane region" description="Helical" evidence="15">
    <location>
        <begin position="617"/>
        <end position="638"/>
    </location>
</feature>
<dbReference type="HOGENOM" id="CLU_013350_3_0_12"/>
<dbReference type="AlphaFoldDB" id="S3L163"/>
<evidence type="ECO:0000256" key="3">
    <source>
        <dbReference type="ARBA" id="ARBA00022475"/>
    </source>
</evidence>
<dbReference type="Pfam" id="PF07664">
    <property type="entry name" value="FeoB_C"/>
    <property type="match status" value="1"/>
</dbReference>
<keyword evidence="5 15" id="KW-0812">Transmembrane</keyword>
<keyword evidence="18" id="KW-1185">Reference proteome</keyword>
<dbReference type="OrthoDB" id="9809127at2"/>
<evidence type="ECO:0000256" key="14">
    <source>
        <dbReference type="PIRSR" id="PIRSR603373-2"/>
    </source>
</evidence>
<keyword evidence="9" id="KW-0406">Ion transport</keyword>
<dbReference type="Pfam" id="PF07670">
    <property type="entry name" value="Gate"/>
    <property type="match status" value="2"/>
</dbReference>
<dbReference type="eggNOG" id="COG0370">
    <property type="taxonomic scope" value="Bacteria"/>
</dbReference>
<dbReference type="SUPFAM" id="SSF52540">
    <property type="entry name" value="P-loop containing nucleoside triphosphate hydrolases"/>
    <property type="match status" value="1"/>
</dbReference>
<evidence type="ECO:0000256" key="4">
    <source>
        <dbReference type="ARBA" id="ARBA00022496"/>
    </source>
</evidence>
<dbReference type="Pfam" id="PF02421">
    <property type="entry name" value="FeoB_N"/>
    <property type="match status" value="1"/>
</dbReference>
<evidence type="ECO:0000256" key="5">
    <source>
        <dbReference type="ARBA" id="ARBA00022692"/>
    </source>
</evidence>
<dbReference type="Proteomes" id="UP000014541">
    <property type="component" value="Unassembled WGS sequence"/>
</dbReference>
<feature type="domain" description="FeoB-type G" evidence="16">
    <location>
        <begin position="3"/>
        <end position="165"/>
    </location>
</feature>
<dbReference type="Gene3D" id="3.40.50.300">
    <property type="entry name" value="P-loop containing nucleotide triphosphate hydrolases"/>
    <property type="match status" value="1"/>
</dbReference>
<comment type="function">
    <text evidence="15">Probable transporter of a GTP-driven Fe(2+) uptake system.</text>
</comment>
<feature type="transmembrane region" description="Helical" evidence="15">
    <location>
        <begin position="326"/>
        <end position="348"/>
    </location>
</feature>
<feature type="transmembrane region" description="Helical" evidence="15">
    <location>
        <begin position="287"/>
        <end position="314"/>
    </location>
</feature>
<evidence type="ECO:0000256" key="1">
    <source>
        <dbReference type="ARBA" id="ARBA00004651"/>
    </source>
</evidence>
<reference evidence="17 18" key="1">
    <citation type="submission" date="2013-04" db="EMBL/GenBank/DDBJ databases">
        <title>The Genome Sequence of Treponema maltophilum ATCC 51939.</title>
        <authorList>
            <consortium name="The Broad Institute Genomics Platform"/>
            <person name="Earl A."/>
            <person name="Ward D."/>
            <person name="Feldgarden M."/>
            <person name="Gevers D."/>
            <person name="Leonetti C."/>
            <person name="Blanton J.M."/>
            <person name="Dewhirst F.E."/>
            <person name="Izard J."/>
            <person name="Walker B."/>
            <person name="Young S."/>
            <person name="Zeng Q."/>
            <person name="Gargeya S."/>
            <person name="Fitzgerald M."/>
            <person name="Haas B."/>
            <person name="Abouelleil A."/>
            <person name="Allen A.W."/>
            <person name="Alvarado L."/>
            <person name="Arachchi H.M."/>
            <person name="Berlin A.M."/>
            <person name="Chapman S.B."/>
            <person name="Gainer-Dewar J."/>
            <person name="Goldberg J."/>
            <person name="Griggs A."/>
            <person name="Gujja S."/>
            <person name="Hansen M."/>
            <person name="Howarth C."/>
            <person name="Imamovic A."/>
            <person name="Ireland A."/>
            <person name="Larimer J."/>
            <person name="McCowan C."/>
            <person name="Murphy C."/>
            <person name="Pearson M."/>
            <person name="Poon T.W."/>
            <person name="Priest M."/>
            <person name="Roberts A."/>
            <person name="Saif S."/>
            <person name="Shea T."/>
            <person name="Sisk P."/>
            <person name="Sykes S."/>
            <person name="Wortman J."/>
            <person name="Nusbaum C."/>
            <person name="Birren B."/>
        </authorList>
    </citation>
    <scope>NUCLEOTIDE SEQUENCE [LARGE SCALE GENOMIC DNA]</scope>
    <source>
        <strain evidence="17 18">ATCC 51939</strain>
    </source>
</reference>
<evidence type="ECO:0000256" key="12">
    <source>
        <dbReference type="NCBIfam" id="TIGR00437"/>
    </source>
</evidence>
<feature type="binding site" evidence="13">
    <location>
        <begin position="145"/>
        <end position="147"/>
    </location>
    <ligand>
        <name>GTP</name>
        <dbReference type="ChEBI" id="CHEBI:37565"/>
        <label>5</label>
    </ligand>
</feature>
<dbReference type="PANTHER" id="PTHR43185:SF1">
    <property type="entry name" value="FE(2+) TRANSPORTER FEOB"/>
    <property type="match status" value="1"/>
</dbReference>
<comment type="caution">
    <text evidence="17">The sequence shown here is derived from an EMBL/GenBank/DDBJ whole genome shotgun (WGS) entry which is preliminary data.</text>
</comment>
<keyword evidence="11 15" id="KW-0472">Membrane</keyword>
<keyword evidence="4 15" id="KW-0410">Iron transport</keyword>
<evidence type="ECO:0000313" key="18">
    <source>
        <dbReference type="Proteomes" id="UP000014541"/>
    </source>
</evidence>
<dbReference type="InterPro" id="IPR050860">
    <property type="entry name" value="FeoB_GTPase"/>
</dbReference>
<organism evidence="17 18">
    <name type="scientific">Treponema maltophilum ATCC 51939</name>
    <dbReference type="NCBI Taxonomy" id="1125699"/>
    <lineage>
        <taxon>Bacteria</taxon>
        <taxon>Pseudomonadati</taxon>
        <taxon>Spirochaetota</taxon>
        <taxon>Spirochaetia</taxon>
        <taxon>Spirochaetales</taxon>
        <taxon>Treponemataceae</taxon>
        <taxon>Treponema</taxon>
    </lineage>
</organism>
<feature type="binding site" evidence="14">
    <location>
        <position position="22"/>
    </location>
    <ligand>
        <name>Mg(2+)</name>
        <dbReference type="ChEBI" id="CHEBI:18420"/>
        <label>1</label>
    </ligand>
</feature>
<feature type="transmembrane region" description="Helical" evidence="15">
    <location>
        <begin position="511"/>
        <end position="529"/>
    </location>
</feature>
<evidence type="ECO:0000256" key="9">
    <source>
        <dbReference type="ARBA" id="ARBA00023065"/>
    </source>
</evidence>
<feature type="transmembrane region" description="Helical" evidence="15">
    <location>
        <begin position="355"/>
        <end position="373"/>
    </location>
</feature>
<feature type="binding site" evidence="13">
    <location>
        <begin position="10"/>
        <end position="17"/>
    </location>
    <ligand>
        <name>GTP</name>
        <dbReference type="ChEBI" id="CHEBI:37565"/>
        <label>1</label>
    </ligand>
</feature>
<evidence type="ECO:0000256" key="13">
    <source>
        <dbReference type="PIRSR" id="PIRSR603373-1"/>
    </source>
</evidence>
<keyword evidence="6 13" id="KW-0547">Nucleotide-binding</keyword>
<dbReference type="RefSeq" id="WP_016525125.1">
    <property type="nucleotide sequence ID" value="NZ_KE332518.1"/>
</dbReference>
<dbReference type="GO" id="GO:0015093">
    <property type="term" value="F:ferrous iron transmembrane transporter activity"/>
    <property type="evidence" value="ECO:0007669"/>
    <property type="project" value="UniProtKB-UniRule"/>
</dbReference>
<evidence type="ECO:0000256" key="7">
    <source>
        <dbReference type="ARBA" id="ARBA00022989"/>
    </source>
</evidence>
<keyword evidence="8 15" id="KW-0408">Iron</keyword>
<evidence type="ECO:0000256" key="6">
    <source>
        <dbReference type="ARBA" id="ARBA00022741"/>
    </source>
</evidence>
<dbReference type="NCBIfam" id="TIGR00231">
    <property type="entry name" value="small_GTP"/>
    <property type="match status" value="1"/>
</dbReference>
<feature type="transmembrane region" description="Helical" evidence="15">
    <location>
        <begin position="650"/>
        <end position="669"/>
    </location>
</feature>
<feature type="binding site" evidence="13">
    <location>
        <begin position="56"/>
        <end position="59"/>
    </location>
    <ligand>
        <name>GTP</name>
        <dbReference type="ChEBI" id="CHEBI:37565"/>
        <label>3</label>
    </ligand>
</feature>
<sequence length="673" mass="73209">MKNLTIALLGQPNSGKSTLFNGLTGAKQHVGNWPGKTVEKKEGYFVRNGVRYTLVDLPGSYGLSANSDEEVITREYITSGKADVVALIADASQLNRSLFMLADFAGINVPVVLLMNMMDIAAKQGKTVDIKGFEKELGVPVVPIVAADKAQYKDLFAFLDGFDGKSALKTASLEKSYESVLGKPYKDLTALLPAKGIGAFSRMWLAVKLIEKDIKAVGIVEDGVPRDVLKKIKEITAHIANGSLDTGSCKFEWIDSLIASCVRQEKTVFKRSAFDKLATSKRWGKPLAVGIIMLGLILSMLIGFPFMGLFAVVIPKLSALIAKGLLALGVSQVLISLLCGAVMTAVTFAFQMASFVFGISLVFGFMEDIGYMARVSYVFDNTMSKIGLQGKAVMPFLVSFGCNIGGVTGSRIIDSWQQRIMTIALSWVVPCAATWGVVGFISGTFFGAQAIFIVLSLFAVAFLHLIITYNLFKKSLYKGKTAAGMIMELPPYHKPHWKNLFLSVCDKMGDVFVRALSIIILISVGFWLLSFTPSGNISNSVIYKIGTFIEPVTRFFGLPWQLFMAFVASAMGKESALGVLASLFSSSAIWQAVEVRSAVDTVALSSDMLSAISKPEALAFLFAFFFNMPCLMTLAATAQETHSKRWTITIALYYIFFALILAFAAYRIGLLLF</sequence>
<keyword evidence="7 15" id="KW-1133">Transmembrane helix</keyword>